<evidence type="ECO:0000313" key="3">
    <source>
        <dbReference type="Proteomes" id="UP001597318"/>
    </source>
</evidence>
<keyword evidence="3" id="KW-1185">Reference proteome</keyword>
<dbReference type="EMBL" id="JBHUIK010000001">
    <property type="protein sequence ID" value="MFD2213378.1"/>
    <property type="molecule type" value="Genomic_DNA"/>
</dbReference>
<organism evidence="2 3">
    <name type="scientific">Metabacillus endolithicus</name>
    <dbReference type="NCBI Taxonomy" id="1535204"/>
    <lineage>
        <taxon>Bacteria</taxon>
        <taxon>Bacillati</taxon>
        <taxon>Bacillota</taxon>
        <taxon>Bacilli</taxon>
        <taxon>Bacillales</taxon>
        <taxon>Bacillaceae</taxon>
        <taxon>Metabacillus</taxon>
    </lineage>
</organism>
<gene>
    <name evidence="2" type="ORF">ACFSKK_06685</name>
</gene>
<reference evidence="3" key="1">
    <citation type="journal article" date="2019" name="Int. J. Syst. Evol. Microbiol.">
        <title>The Global Catalogue of Microorganisms (GCM) 10K type strain sequencing project: providing services to taxonomists for standard genome sequencing and annotation.</title>
        <authorList>
            <consortium name="The Broad Institute Genomics Platform"/>
            <consortium name="The Broad Institute Genome Sequencing Center for Infectious Disease"/>
            <person name="Wu L."/>
            <person name="Ma J."/>
        </authorList>
    </citation>
    <scope>NUCLEOTIDE SEQUENCE [LARGE SCALE GENOMIC DNA]</scope>
    <source>
        <strain evidence="3">CGMCC 1.15474</strain>
    </source>
</reference>
<name>A0ABW5BTC6_9BACI</name>
<evidence type="ECO:0000256" key="1">
    <source>
        <dbReference type="SAM" id="MobiDB-lite"/>
    </source>
</evidence>
<protein>
    <submittedName>
        <fullName evidence="2">Uncharacterized protein</fullName>
    </submittedName>
</protein>
<feature type="region of interest" description="Disordered" evidence="1">
    <location>
        <begin position="1"/>
        <end position="20"/>
    </location>
</feature>
<comment type="caution">
    <text evidence="2">The sequence shown here is derived from an EMBL/GenBank/DDBJ whole genome shotgun (WGS) entry which is preliminary data.</text>
</comment>
<proteinExistence type="predicted"/>
<evidence type="ECO:0000313" key="2">
    <source>
        <dbReference type="EMBL" id="MFD2213378.1"/>
    </source>
</evidence>
<accession>A0ABW5BTC6</accession>
<dbReference type="Proteomes" id="UP001597318">
    <property type="component" value="Unassembled WGS sequence"/>
</dbReference>
<dbReference type="RefSeq" id="WP_247341005.1">
    <property type="nucleotide sequence ID" value="NZ_CP095550.1"/>
</dbReference>
<sequence length="49" mass="5584">MNQKPLHYDGSLPLDYEATNDSTSTDAYEMTDELRKNLGANPYIFNVTE</sequence>